<gene>
    <name evidence="1" type="ORF">GCM10010170_035130</name>
</gene>
<protein>
    <submittedName>
        <fullName evidence="1">Uncharacterized protein</fullName>
    </submittedName>
</protein>
<organism evidence="1 2">
    <name type="scientific">Dactylosporangium salmoneum</name>
    <dbReference type="NCBI Taxonomy" id="53361"/>
    <lineage>
        <taxon>Bacteria</taxon>
        <taxon>Bacillati</taxon>
        <taxon>Actinomycetota</taxon>
        <taxon>Actinomycetes</taxon>
        <taxon>Micromonosporales</taxon>
        <taxon>Micromonosporaceae</taxon>
        <taxon>Dactylosporangium</taxon>
    </lineage>
</organism>
<evidence type="ECO:0000313" key="2">
    <source>
        <dbReference type="Proteomes" id="UP001501444"/>
    </source>
</evidence>
<dbReference type="RefSeq" id="WP_344613463.1">
    <property type="nucleotide sequence ID" value="NZ_BAAARV010000025.1"/>
</dbReference>
<dbReference type="Proteomes" id="UP001501444">
    <property type="component" value="Unassembled WGS sequence"/>
</dbReference>
<name>A0ABN3GBJ1_9ACTN</name>
<reference evidence="1 2" key="1">
    <citation type="journal article" date="2019" name="Int. J. Syst. Evol. Microbiol.">
        <title>The Global Catalogue of Microorganisms (GCM) 10K type strain sequencing project: providing services to taxonomists for standard genome sequencing and annotation.</title>
        <authorList>
            <consortium name="The Broad Institute Genomics Platform"/>
            <consortium name="The Broad Institute Genome Sequencing Center for Infectious Disease"/>
            <person name="Wu L."/>
            <person name="Ma J."/>
        </authorList>
    </citation>
    <scope>NUCLEOTIDE SEQUENCE [LARGE SCALE GENOMIC DNA]</scope>
    <source>
        <strain evidence="1 2">JCM 3272</strain>
    </source>
</reference>
<comment type="caution">
    <text evidence="1">The sequence shown here is derived from an EMBL/GenBank/DDBJ whole genome shotgun (WGS) entry which is preliminary data.</text>
</comment>
<evidence type="ECO:0000313" key="1">
    <source>
        <dbReference type="EMBL" id="GAA2347472.1"/>
    </source>
</evidence>
<sequence>MGEQYRWDIIGGWGGSYQYTRPGYGHFIVRRVDSDPDRFELVDERNSTTSRLSFSDLYSALDEALDLVEAQVVDD</sequence>
<accession>A0ABN3GBJ1</accession>
<proteinExistence type="predicted"/>
<dbReference type="EMBL" id="BAAARV010000025">
    <property type="protein sequence ID" value="GAA2347472.1"/>
    <property type="molecule type" value="Genomic_DNA"/>
</dbReference>
<keyword evidence="2" id="KW-1185">Reference proteome</keyword>